<evidence type="ECO:0000256" key="3">
    <source>
        <dbReference type="ARBA" id="ARBA00022475"/>
    </source>
</evidence>
<keyword evidence="4 9" id="KW-0812">Transmembrane</keyword>
<reference evidence="13" key="1">
    <citation type="journal article" date="2015" name="Cell. Mol. Life Sci.">
        <title>Identification and functional analysis of olfactory receptor family reveal unusual characteristics of the olfactory system in the migratory locust.</title>
        <authorList>
            <person name="Wang Z."/>
            <person name="Yang P."/>
            <person name="Chen D."/>
            <person name="Jiang F."/>
            <person name="Li Y."/>
            <person name="Wang X."/>
            <person name="Kang L."/>
        </authorList>
    </citation>
    <scope>NUCLEOTIDE SEQUENCE</scope>
</reference>
<dbReference type="Gene3D" id="1.10.287.70">
    <property type="match status" value="1"/>
</dbReference>
<feature type="transmembrane region" description="Helical" evidence="9">
    <location>
        <begin position="614"/>
        <end position="632"/>
    </location>
</feature>
<dbReference type="GO" id="GO:0015276">
    <property type="term" value="F:ligand-gated monoatomic ion channel activity"/>
    <property type="evidence" value="ECO:0007669"/>
    <property type="project" value="InterPro"/>
</dbReference>
<comment type="subcellular location">
    <subcellularLocation>
        <location evidence="1">Cell membrane</location>
        <topology evidence="1">Multi-pass membrane protein</topology>
    </subcellularLocation>
</comment>
<keyword evidence="6 9" id="KW-0472">Membrane</keyword>
<keyword evidence="8" id="KW-0325">Glycoprotein</keyword>
<proteinExistence type="evidence at transcript level"/>
<dbReference type="PANTHER" id="PTHR42643">
    <property type="entry name" value="IONOTROPIC RECEPTOR 20A-RELATED"/>
    <property type="match status" value="1"/>
</dbReference>
<dbReference type="PANTHER" id="PTHR42643:SF33">
    <property type="entry name" value="GLUTAMATE RECEPTOR 2-LIKE PROTEIN"/>
    <property type="match status" value="1"/>
</dbReference>
<dbReference type="EMBL" id="KP843214">
    <property type="protein sequence ID" value="ALD51351.1"/>
    <property type="molecule type" value="mRNA"/>
</dbReference>
<protein>
    <submittedName>
        <fullName evidence="13">Ionotropic receptor 24</fullName>
    </submittedName>
</protein>
<feature type="signal peptide" evidence="10">
    <location>
        <begin position="1"/>
        <end position="19"/>
    </location>
</feature>
<dbReference type="Pfam" id="PF24576">
    <property type="entry name" value="IR75A_N"/>
    <property type="match status" value="1"/>
</dbReference>
<feature type="chain" id="PRO_5005796173" evidence="10">
    <location>
        <begin position="20"/>
        <end position="678"/>
    </location>
</feature>
<reference evidence="13" key="2">
    <citation type="submission" date="2015-02" db="EMBL/GenBank/DDBJ databases">
        <authorList>
            <person name="Torres C."/>
        </authorList>
    </citation>
    <scope>NUCLEOTIDE SEQUENCE</scope>
</reference>
<feature type="domain" description="Ionotropic receptor 75a N-terminal" evidence="12">
    <location>
        <begin position="28"/>
        <end position="235"/>
    </location>
</feature>
<evidence type="ECO:0000259" key="11">
    <source>
        <dbReference type="Pfam" id="PF00060"/>
    </source>
</evidence>
<evidence type="ECO:0000313" key="13">
    <source>
        <dbReference type="EMBL" id="ALD51351.1"/>
    </source>
</evidence>
<dbReference type="InterPro" id="IPR057074">
    <property type="entry name" value="IR75A_N"/>
</dbReference>
<dbReference type="Pfam" id="PF00060">
    <property type="entry name" value="Lig_chan"/>
    <property type="match status" value="1"/>
</dbReference>
<dbReference type="GO" id="GO:0050906">
    <property type="term" value="P:detection of stimulus involved in sensory perception"/>
    <property type="evidence" value="ECO:0007669"/>
    <property type="project" value="UniProtKB-ARBA"/>
</dbReference>
<keyword evidence="3" id="KW-1003">Cell membrane</keyword>
<organism evidence="13">
    <name type="scientific">Locusta migratoria</name>
    <name type="common">Migratory locust</name>
    <dbReference type="NCBI Taxonomy" id="7004"/>
    <lineage>
        <taxon>Eukaryota</taxon>
        <taxon>Metazoa</taxon>
        <taxon>Ecdysozoa</taxon>
        <taxon>Arthropoda</taxon>
        <taxon>Hexapoda</taxon>
        <taxon>Insecta</taxon>
        <taxon>Pterygota</taxon>
        <taxon>Neoptera</taxon>
        <taxon>Polyneoptera</taxon>
        <taxon>Orthoptera</taxon>
        <taxon>Caelifera</taxon>
        <taxon>Acrididea</taxon>
        <taxon>Acridomorpha</taxon>
        <taxon>Acridoidea</taxon>
        <taxon>Acrididae</taxon>
        <taxon>Oedipodinae</taxon>
        <taxon>Locusta</taxon>
    </lineage>
</organism>
<name>A0A0M4J774_LOCMI</name>
<keyword evidence="7 13" id="KW-0675">Receptor</keyword>
<comment type="similarity">
    <text evidence="2">Belongs to the glutamate-gated ion channel (TC 1.A.10.1) family.</text>
</comment>
<feature type="transmembrane region" description="Helical" evidence="9">
    <location>
        <begin position="421"/>
        <end position="444"/>
    </location>
</feature>
<feature type="domain" description="Ionotropic glutamate receptor C-terminal" evidence="11">
    <location>
        <begin position="355"/>
        <end position="461"/>
    </location>
</feature>
<evidence type="ECO:0000256" key="4">
    <source>
        <dbReference type="ARBA" id="ARBA00022692"/>
    </source>
</evidence>
<accession>A0A0M4J774</accession>
<keyword evidence="5 9" id="KW-1133">Transmembrane helix</keyword>
<dbReference type="GO" id="GO:0005886">
    <property type="term" value="C:plasma membrane"/>
    <property type="evidence" value="ECO:0007669"/>
    <property type="project" value="UniProtKB-SubCell"/>
</dbReference>
<dbReference type="InterPro" id="IPR001320">
    <property type="entry name" value="Iontro_rcpt_C"/>
</dbReference>
<dbReference type="SUPFAM" id="SSF53850">
    <property type="entry name" value="Periplasmic binding protein-like II"/>
    <property type="match status" value="1"/>
</dbReference>
<evidence type="ECO:0000256" key="6">
    <source>
        <dbReference type="ARBA" id="ARBA00023136"/>
    </source>
</evidence>
<sequence length="678" mass="75755">MKPPAALLVLLLVCQESSGQDSYFTDVISLTRDYFVAKRVSLVTVYTCWNSWLEKDLLRSLWDRGLRASRLPLAEAAETSCGGSHGAALASLEAAGPYRSGVLVDVACPGGQQLLTKASARRMFGIQRHWLLVDSSGNSTAGDEPEFPALPARWRDVLSSLWMMPDSEVVWMGAADDGAIQLLDVYRLTSFTPVLNISLAGWAVRRNSGVSLYLLPRPDTSKRRNSLHGAKLKAGAAILFPKYFTGMYDLRLPHLDTWTKITYPLIEYLGQNFNFTMEVFYTDSYGWQTNGTFDGVIGMMQREEIQIAASSLFMRRDRMPYVDFAAEAFYLKTAVVFRQPTLASVANIFTLPFSAAVWACCLLLCVLTLLLFGVQLRLAAKRGIEGELTHVTYAELFTFVLGSICQQGLPQTPTSLSGRVTVFVLALTSLFLFTSYSANIVALLQSPSHSIRTVSDLASSPLTLGVQDIAYNKVYLGETTDRELRQFVRRKMQPLGNRVFYNGAEGMERVRKGMFGFQVDTSTAYKIISETYTEREKCGLMEVNLFPLPPLCVATTKHAGYREMFSQRVGWQREVGILTRQRRLWLPQRPVCENMVSGFVSVGIMDFYPALLVLQYGVAGAVVVLALELLYFHRSRLWQRMICISQLSGAKPTSMYAVATDQISQKRSQLQRTGSRLK</sequence>
<evidence type="ECO:0000256" key="1">
    <source>
        <dbReference type="ARBA" id="ARBA00004651"/>
    </source>
</evidence>
<evidence type="ECO:0000256" key="5">
    <source>
        <dbReference type="ARBA" id="ARBA00022989"/>
    </source>
</evidence>
<dbReference type="AlphaFoldDB" id="A0A0M4J774"/>
<feature type="transmembrane region" description="Helical" evidence="9">
    <location>
        <begin position="355"/>
        <end position="379"/>
    </location>
</feature>
<evidence type="ECO:0000259" key="12">
    <source>
        <dbReference type="Pfam" id="PF24576"/>
    </source>
</evidence>
<evidence type="ECO:0000256" key="10">
    <source>
        <dbReference type="SAM" id="SignalP"/>
    </source>
</evidence>
<keyword evidence="10" id="KW-0732">Signal</keyword>
<evidence type="ECO:0000256" key="2">
    <source>
        <dbReference type="ARBA" id="ARBA00008685"/>
    </source>
</evidence>
<dbReference type="Gene3D" id="3.40.190.10">
    <property type="entry name" value="Periplasmic binding protein-like II"/>
    <property type="match status" value="1"/>
</dbReference>
<dbReference type="InterPro" id="IPR052192">
    <property type="entry name" value="Insect_Ionotropic_Sensory_Rcpt"/>
</dbReference>
<evidence type="ECO:0000256" key="9">
    <source>
        <dbReference type="SAM" id="Phobius"/>
    </source>
</evidence>
<evidence type="ECO:0000256" key="7">
    <source>
        <dbReference type="ARBA" id="ARBA00023170"/>
    </source>
</evidence>
<evidence type="ECO:0000256" key="8">
    <source>
        <dbReference type="ARBA" id="ARBA00023180"/>
    </source>
</evidence>